<accession>A0AA88N5R7</accession>
<protein>
    <submittedName>
        <fullName evidence="1">Uncharacterized protein</fullName>
    </submittedName>
</protein>
<name>A0AA88N5R7_CHASR</name>
<gene>
    <name evidence="1" type="ORF">Q5P01_009372</name>
</gene>
<evidence type="ECO:0000313" key="2">
    <source>
        <dbReference type="Proteomes" id="UP001187415"/>
    </source>
</evidence>
<dbReference type="EMBL" id="JAUPFM010000006">
    <property type="protein sequence ID" value="KAK2849538.1"/>
    <property type="molecule type" value="Genomic_DNA"/>
</dbReference>
<keyword evidence="2" id="KW-1185">Reference proteome</keyword>
<dbReference type="Proteomes" id="UP001187415">
    <property type="component" value="Unassembled WGS sequence"/>
</dbReference>
<evidence type="ECO:0000313" key="1">
    <source>
        <dbReference type="EMBL" id="KAK2849538.1"/>
    </source>
</evidence>
<dbReference type="AlphaFoldDB" id="A0AA88N5R7"/>
<sequence length="68" mass="7840">MEVLPINRCVSSCPMYLEAALAALHHHILKPSEDNHCERKAKLVAKKFAKLWLHDMYVRGRLDKLTQA</sequence>
<proteinExistence type="predicted"/>
<organism evidence="1 2">
    <name type="scientific">Channa striata</name>
    <name type="common">Snakehead murrel</name>
    <name type="synonym">Ophicephalus striatus</name>
    <dbReference type="NCBI Taxonomy" id="64152"/>
    <lineage>
        <taxon>Eukaryota</taxon>
        <taxon>Metazoa</taxon>
        <taxon>Chordata</taxon>
        <taxon>Craniata</taxon>
        <taxon>Vertebrata</taxon>
        <taxon>Euteleostomi</taxon>
        <taxon>Actinopterygii</taxon>
        <taxon>Neopterygii</taxon>
        <taxon>Teleostei</taxon>
        <taxon>Neoteleostei</taxon>
        <taxon>Acanthomorphata</taxon>
        <taxon>Anabantaria</taxon>
        <taxon>Anabantiformes</taxon>
        <taxon>Channoidei</taxon>
        <taxon>Channidae</taxon>
        <taxon>Channa</taxon>
    </lineage>
</organism>
<reference evidence="1" key="1">
    <citation type="submission" date="2023-07" db="EMBL/GenBank/DDBJ databases">
        <title>Chromosome-level Genome Assembly of Striped Snakehead (Channa striata).</title>
        <authorList>
            <person name="Liu H."/>
        </authorList>
    </citation>
    <scope>NUCLEOTIDE SEQUENCE</scope>
    <source>
        <strain evidence="1">Gz</strain>
        <tissue evidence="1">Muscle</tissue>
    </source>
</reference>
<comment type="caution">
    <text evidence="1">The sequence shown here is derived from an EMBL/GenBank/DDBJ whole genome shotgun (WGS) entry which is preliminary data.</text>
</comment>